<name>A0ABQ0BQY2_9FIRM</name>
<keyword evidence="1" id="KW-0472">Membrane</keyword>
<keyword evidence="4" id="KW-1185">Reference proteome</keyword>
<proteinExistence type="predicted"/>
<keyword evidence="1" id="KW-1133">Transmembrane helix</keyword>
<gene>
    <name evidence="3" type="ORF">K340107D12_16630</name>
</gene>
<evidence type="ECO:0000313" key="3">
    <source>
        <dbReference type="EMBL" id="GAA6498847.1"/>
    </source>
</evidence>
<feature type="transmembrane region" description="Helical" evidence="1">
    <location>
        <begin position="57"/>
        <end position="78"/>
    </location>
</feature>
<dbReference type="Pfam" id="PF03572">
    <property type="entry name" value="Peptidase_S41"/>
    <property type="match status" value="1"/>
</dbReference>
<accession>A0ABQ0BQY2</accession>
<protein>
    <recommendedName>
        <fullName evidence="2">Tail specific protease domain-containing protein</fullName>
    </recommendedName>
</protein>
<feature type="domain" description="Tail specific protease" evidence="2">
    <location>
        <begin position="300"/>
        <end position="471"/>
    </location>
</feature>
<reference evidence="3 4" key="1">
    <citation type="submission" date="2024-04" db="EMBL/GenBank/DDBJ databases">
        <title>Defined microbial consortia suppress multidrug-resistant proinflammatory Enterobacteriaceae via ecological control.</title>
        <authorList>
            <person name="Furuichi M."/>
            <person name="Kawaguchi T."/>
            <person name="Pust M."/>
            <person name="Yasuma K."/>
            <person name="Plichta D."/>
            <person name="Hasegawa N."/>
            <person name="Ohya T."/>
            <person name="Bhattarai S."/>
            <person name="Sasajima S."/>
            <person name="Aoto Y."/>
            <person name="Tuganbaev T."/>
            <person name="Yaginuma M."/>
            <person name="Ueda M."/>
            <person name="Okahashi N."/>
            <person name="Amafuji K."/>
            <person name="Kiridooshi Y."/>
            <person name="Sugita K."/>
            <person name="Strazar M."/>
            <person name="Skelly A."/>
            <person name="Suda W."/>
            <person name="Hattori M."/>
            <person name="Nakamoto N."/>
            <person name="Caballero S."/>
            <person name="Norman J."/>
            <person name="Olle B."/>
            <person name="Tanoue T."/>
            <person name="Arita M."/>
            <person name="Bucci V."/>
            <person name="Atarashi K."/>
            <person name="Xavier R."/>
            <person name="Honda K."/>
        </authorList>
    </citation>
    <scope>NUCLEOTIDE SEQUENCE [LARGE SCALE GENOMIC DNA]</scope>
    <source>
        <strain evidence="4">k34-0107-D12</strain>
    </source>
</reference>
<dbReference type="InterPro" id="IPR029045">
    <property type="entry name" value="ClpP/crotonase-like_dom_sf"/>
</dbReference>
<dbReference type="RefSeq" id="WP_227210282.1">
    <property type="nucleotide sequence ID" value="NZ_BAABZQ010000001.1"/>
</dbReference>
<dbReference type="Gene3D" id="3.90.226.10">
    <property type="entry name" value="2-enoyl-CoA Hydratase, Chain A, domain 1"/>
    <property type="match status" value="1"/>
</dbReference>
<keyword evidence="1" id="KW-0812">Transmembrane</keyword>
<dbReference type="EMBL" id="BAABZQ010000001">
    <property type="protein sequence ID" value="GAA6498847.1"/>
    <property type="molecule type" value="Genomic_DNA"/>
</dbReference>
<evidence type="ECO:0000259" key="2">
    <source>
        <dbReference type="Pfam" id="PF03572"/>
    </source>
</evidence>
<dbReference type="Proteomes" id="UP001600941">
    <property type="component" value="Unassembled WGS sequence"/>
</dbReference>
<dbReference type="SUPFAM" id="SSF52096">
    <property type="entry name" value="ClpP/crotonase"/>
    <property type="match status" value="1"/>
</dbReference>
<evidence type="ECO:0000256" key="1">
    <source>
        <dbReference type="SAM" id="Phobius"/>
    </source>
</evidence>
<feature type="transmembrane region" description="Helical" evidence="1">
    <location>
        <begin position="30"/>
        <end position="50"/>
    </location>
</feature>
<comment type="caution">
    <text evidence="3">The sequence shown here is derived from an EMBL/GenBank/DDBJ whole genome shotgun (WGS) entry which is preliminary data.</text>
</comment>
<evidence type="ECO:0000313" key="4">
    <source>
        <dbReference type="Proteomes" id="UP001600941"/>
    </source>
</evidence>
<sequence>MKKKYLLISAALCLLGPVLLKVDSYFPHIPEYMMALLTGLMIGAAVLFFLKSGGGILSKILVTVYTVLFAVVTIQGVYCNPYWNTYMNTEMEYVDILGQTLSYREAEKDIDYLMHYLKKDHPMFIDGVPEDVQQVCEKAVQELKDEETITGIMLYRKVQNIVSVLGDAHTSGGVTQKMRHYLKDMHQKEKDGYQITAVNGIGLKELFREKEDLYCYETESRALSRMATDLITLEGLEFLDIDPDQVRYTFRNDTGEEKEAVYGMADFIPYEEYEAADVSDQDADEKPFVSYRIDVPGSLAILTLNECKNSEEYRTCLQEMFTEVKAENIRNVAVDLRENGGGNSMVANEFIRYLDVDTYKTGTHSWRRGPFTVGGGDGVCQNDIHSDLVFDGEVFVLTSADTFSSAMLFSEFIKDNHLGRIIGQPPGNAPSGYGEIAIFQLPNSKLYVQISTKKFMRADEKTEDKLVTPDILCDADKALETLYGEIGASFR</sequence>
<organism evidence="3 4">
    <name type="scientific">Blautia parvula</name>
    <dbReference type="NCBI Taxonomy" id="2877527"/>
    <lineage>
        <taxon>Bacteria</taxon>
        <taxon>Bacillati</taxon>
        <taxon>Bacillota</taxon>
        <taxon>Clostridia</taxon>
        <taxon>Lachnospirales</taxon>
        <taxon>Lachnospiraceae</taxon>
        <taxon>Blautia</taxon>
    </lineage>
</organism>
<dbReference type="InterPro" id="IPR005151">
    <property type="entry name" value="Tail-specific_protease"/>
</dbReference>